<proteinExistence type="inferred from homology"/>
<evidence type="ECO:0000256" key="4">
    <source>
        <dbReference type="ARBA" id="ARBA00022692"/>
    </source>
</evidence>
<evidence type="ECO:0000256" key="7">
    <source>
        <dbReference type="ARBA" id="ARBA00023027"/>
    </source>
</evidence>
<dbReference type="EMBL" id="JX220988">
    <property type="protein sequence ID" value="AFU50153.1"/>
    <property type="molecule type" value="Genomic_DNA"/>
</dbReference>
<feature type="transmembrane region" description="Helical" evidence="11">
    <location>
        <begin position="29"/>
        <end position="48"/>
    </location>
</feature>
<gene>
    <name evidence="12" type="primary">ND4L</name>
</gene>
<name>U3KZX6_9CUCU</name>
<dbReference type="GO" id="GO:0016020">
    <property type="term" value="C:membrane"/>
    <property type="evidence" value="ECO:0007669"/>
    <property type="project" value="UniProtKB-SubCell"/>
</dbReference>
<evidence type="ECO:0000256" key="2">
    <source>
        <dbReference type="ARBA" id="ARBA00010519"/>
    </source>
</evidence>
<evidence type="ECO:0000256" key="1">
    <source>
        <dbReference type="ARBA" id="ARBA00004141"/>
    </source>
</evidence>
<organism evidence="12">
    <name type="scientific">Arescus labiatus</name>
    <dbReference type="NCBI Taxonomy" id="294769"/>
    <lineage>
        <taxon>Eukaryota</taxon>
        <taxon>Metazoa</taxon>
        <taxon>Ecdysozoa</taxon>
        <taxon>Arthropoda</taxon>
        <taxon>Hexapoda</taxon>
        <taxon>Insecta</taxon>
        <taxon>Pterygota</taxon>
        <taxon>Neoptera</taxon>
        <taxon>Endopterygota</taxon>
        <taxon>Coleoptera</taxon>
        <taxon>Polyphaga</taxon>
        <taxon>Cucujiformia</taxon>
        <taxon>Chrysomeloidea</taxon>
        <taxon>Chrysomelidae</taxon>
        <taxon>Cassidinae</taxon>
        <taxon>Arescus</taxon>
    </lineage>
</organism>
<keyword evidence="12" id="KW-0496">Mitochondrion</keyword>
<dbReference type="InterPro" id="IPR039428">
    <property type="entry name" value="NUOK/Mnh_C1-like"/>
</dbReference>
<evidence type="ECO:0000256" key="10">
    <source>
        <dbReference type="ARBA" id="ARBA00049551"/>
    </source>
</evidence>
<dbReference type="Pfam" id="PF00420">
    <property type="entry name" value="Oxidored_q2"/>
    <property type="match status" value="1"/>
</dbReference>
<feature type="transmembrane region" description="Helical" evidence="11">
    <location>
        <begin position="6"/>
        <end position="22"/>
    </location>
</feature>
<reference evidence="12" key="1">
    <citation type="submission" date="2012-06" db="EMBL/GenBank/DDBJ databases">
        <title>Mitogenomics of the Coleoptera under dense taxon sampling.</title>
        <authorList>
            <person name="Timmermans M.J.T.N."/>
            <person name="Lim J."/>
            <person name="Dodsworth S."/>
            <person name="Haran J."/>
            <person name="Ahrens D."/>
            <person name="Bocak L."/>
            <person name="London A."/>
            <person name="Culverwell L."/>
            <person name="Vogler A.P."/>
        </authorList>
    </citation>
    <scope>NUCLEOTIDE SEQUENCE</scope>
</reference>
<accession>U3KZX6</accession>
<keyword evidence="7" id="KW-0520">NAD</keyword>
<protein>
    <recommendedName>
        <fullName evidence="3">NADH-ubiquinone oxidoreductase chain 4L</fullName>
    </recommendedName>
    <alternativeName>
        <fullName evidence="9">NADH dehydrogenase subunit 4L</fullName>
    </alternativeName>
</protein>
<comment type="catalytic activity">
    <reaction evidence="10">
        <text>a ubiquinone + NADH + 5 H(+)(in) = a ubiquinol + NAD(+) + 4 H(+)(out)</text>
        <dbReference type="Rhea" id="RHEA:29091"/>
        <dbReference type="Rhea" id="RHEA-COMP:9565"/>
        <dbReference type="Rhea" id="RHEA-COMP:9566"/>
        <dbReference type="ChEBI" id="CHEBI:15378"/>
        <dbReference type="ChEBI" id="CHEBI:16389"/>
        <dbReference type="ChEBI" id="CHEBI:17976"/>
        <dbReference type="ChEBI" id="CHEBI:57540"/>
        <dbReference type="ChEBI" id="CHEBI:57945"/>
        <dbReference type="EC" id="7.1.1.2"/>
    </reaction>
</comment>
<evidence type="ECO:0000256" key="8">
    <source>
        <dbReference type="ARBA" id="ARBA00023136"/>
    </source>
</evidence>
<keyword evidence="5" id="KW-1278">Translocase</keyword>
<keyword evidence="6 11" id="KW-1133">Transmembrane helix</keyword>
<sequence length="95" mass="11180">MKIYYLLSIFMYLGGVMSFLLNRKHFLSLLLSLEFMMLALFLFLFFFIESSFFNLFFSMIYLLVVVCEGVLGLSLMVLMIRVSGSDMLMSFSFLW</sequence>
<evidence type="ECO:0000256" key="11">
    <source>
        <dbReference type="SAM" id="Phobius"/>
    </source>
</evidence>
<evidence type="ECO:0000256" key="9">
    <source>
        <dbReference type="ARBA" id="ARBA00031586"/>
    </source>
</evidence>
<evidence type="ECO:0000256" key="3">
    <source>
        <dbReference type="ARBA" id="ARBA00016612"/>
    </source>
</evidence>
<evidence type="ECO:0000256" key="5">
    <source>
        <dbReference type="ARBA" id="ARBA00022967"/>
    </source>
</evidence>
<dbReference type="GO" id="GO:0008137">
    <property type="term" value="F:NADH dehydrogenase (ubiquinone) activity"/>
    <property type="evidence" value="ECO:0007669"/>
    <property type="project" value="UniProtKB-EC"/>
</dbReference>
<feature type="transmembrane region" description="Helical" evidence="11">
    <location>
        <begin position="60"/>
        <end position="80"/>
    </location>
</feature>
<dbReference type="AlphaFoldDB" id="U3KZX6"/>
<dbReference type="Gene3D" id="1.10.287.3510">
    <property type="match status" value="1"/>
</dbReference>
<evidence type="ECO:0000256" key="6">
    <source>
        <dbReference type="ARBA" id="ARBA00022989"/>
    </source>
</evidence>
<evidence type="ECO:0000313" key="12">
    <source>
        <dbReference type="EMBL" id="AFU50153.1"/>
    </source>
</evidence>
<keyword evidence="8 11" id="KW-0472">Membrane</keyword>
<keyword evidence="4 11" id="KW-0812">Transmembrane</keyword>
<comment type="similarity">
    <text evidence="2">Belongs to the complex I subunit 4L family.</text>
</comment>
<comment type="subcellular location">
    <subcellularLocation>
        <location evidence="1">Membrane</location>
        <topology evidence="1">Multi-pass membrane protein</topology>
    </subcellularLocation>
</comment>
<geneLocation type="mitochondrion" evidence="12"/>